<evidence type="ECO:0000313" key="2">
    <source>
        <dbReference type="Proteomes" id="UP000778262"/>
    </source>
</evidence>
<comment type="caution">
    <text evidence="1">The sequence shown here is derived from an EMBL/GenBank/DDBJ whole genome shotgun (WGS) entry which is preliminary data.</text>
</comment>
<dbReference type="Proteomes" id="UP000778262">
    <property type="component" value="Unassembled WGS sequence"/>
</dbReference>
<gene>
    <name evidence="1" type="ORF">EHJ13_21210</name>
</gene>
<name>A0A9Q4TB17_9ENTR</name>
<accession>A0A9Q4TB17</accession>
<dbReference type="RefSeq" id="WP_044593647.1">
    <property type="nucleotide sequence ID" value="NZ_NRNP01000014.1"/>
</dbReference>
<dbReference type="AlphaFoldDB" id="A0A9Q4TB17"/>
<reference evidence="1" key="1">
    <citation type="submission" date="2018-11" db="EMBL/GenBank/DDBJ databases">
        <title>Genomics analysis of Putative Virulence Factors on Adhesion and Cytotoxicity for Cronobacter spp.</title>
        <authorList>
            <person name="Cui J."/>
        </authorList>
    </citation>
    <scope>NUCLEOTIDE SEQUENCE</scope>
    <source>
        <strain evidence="1">SD69</strain>
    </source>
</reference>
<dbReference type="EMBL" id="RPBY01000013">
    <property type="protein sequence ID" value="NCH89932.1"/>
    <property type="molecule type" value="Genomic_DNA"/>
</dbReference>
<sequence>MRKDPDRKRAKKEIITSTRFDNDAINQIEEILTENPLYTRPVIIRASVLALFRLNKKEREQIILEAANR</sequence>
<proteinExistence type="predicted"/>
<protein>
    <submittedName>
        <fullName evidence="1">Uncharacterized protein</fullName>
    </submittedName>
</protein>
<organism evidence="1 2">
    <name type="scientific">Cronobacter dublinensis</name>
    <dbReference type="NCBI Taxonomy" id="413497"/>
    <lineage>
        <taxon>Bacteria</taxon>
        <taxon>Pseudomonadati</taxon>
        <taxon>Pseudomonadota</taxon>
        <taxon>Gammaproteobacteria</taxon>
        <taxon>Enterobacterales</taxon>
        <taxon>Enterobacteriaceae</taxon>
        <taxon>Cronobacter</taxon>
    </lineage>
</organism>
<evidence type="ECO:0000313" key="1">
    <source>
        <dbReference type="EMBL" id="NCH89932.1"/>
    </source>
</evidence>